<dbReference type="Proteomes" id="UP000549617">
    <property type="component" value="Unassembled WGS sequence"/>
</dbReference>
<accession>A0A7W9AKV6</accession>
<comment type="caution">
    <text evidence="1">The sequence shown here is derived from an EMBL/GenBank/DDBJ whole genome shotgun (WGS) entry which is preliminary data.</text>
</comment>
<reference evidence="1 2" key="1">
    <citation type="submission" date="2020-08" db="EMBL/GenBank/DDBJ databases">
        <title>Genomic Encyclopedia of Type Strains, Phase IV (KMG-IV): sequencing the most valuable type-strain genomes for metagenomic binning, comparative biology and taxonomic classification.</title>
        <authorList>
            <person name="Goeker M."/>
        </authorList>
    </citation>
    <scope>NUCLEOTIDE SEQUENCE [LARGE SCALE GENOMIC DNA]</scope>
    <source>
        <strain evidence="1 2">DSM 25079</strain>
    </source>
</reference>
<dbReference type="RefSeq" id="WP_184020748.1">
    <property type="nucleotide sequence ID" value="NZ_JACIJC010000005.1"/>
</dbReference>
<sequence length="422" mass="44643">MTVPKRLFRPFPILLGLALLGGASAIVVAQIESGVRGIAPIDTSGSFEVTGVTVDVYGKTADAARFGGWRVAQRKAWRLLWGKYHAGTGVPALSDSALDSIVTGIEIENEQIGPNRYIAKLGILFDRARAGQILGVGGGVARSLPLLVIPLQWSGGRAQTFADTEWQAAWARFRAGSGSIDYVRPRGTGPDSLLLNAGQVSRRSRVWWRALLDQYGAADVLSPKVRIERQWPGGPVIGYFTACYGPDDKVLTRFTLRTDTAAGLGPMLDEGVRRMDETYSQAQASGQLRPDATLIIEQPVDPDTLEEEEGVLEEALPGAENPLNPAAGSTSVIIQFETPDAGSVTRGESAVRGVPGIGGAQTTSLAIGGYSVMRVTYAGDLAALRSALAARGWRVEESGGNLRIRRAPAPSTPPAGDNVTGG</sequence>
<keyword evidence="2" id="KW-1185">Reference proteome</keyword>
<gene>
    <name evidence="1" type="ORF">FHS49_003384</name>
</gene>
<name>A0A7W9AKV6_9SPHN</name>
<proteinExistence type="predicted"/>
<dbReference type="AlphaFoldDB" id="A0A7W9AKV6"/>
<dbReference type="EMBL" id="JACIJC010000005">
    <property type="protein sequence ID" value="MBB5687356.1"/>
    <property type="molecule type" value="Genomic_DNA"/>
</dbReference>
<evidence type="ECO:0000313" key="2">
    <source>
        <dbReference type="Proteomes" id="UP000549617"/>
    </source>
</evidence>
<evidence type="ECO:0008006" key="3">
    <source>
        <dbReference type="Google" id="ProtNLM"/>
    </source>
</evidence>
<evidence type="ECO:0000313" key="1">
    <source>
        <dbReference type="EMBL" id="MBB5687356.1"/>
    </source>
</evidence>
<protein>
    <recommendedName>
        <fullName evidence="3">Heavy-metal-associated domain-containing protein</fullName>
    </recommendedName>
</protein>
<organism evidence="1 2">
    <name type="scientific">Sphingobium boeckii</name>
    <dbReference type="NCBI Taxonomy" id="1082345"/>
    <lineage>
        <taxon>Bacteria</taxon>
        <taxon>Pseudomonadati</taxon>
        <taxon>Pseudomonadota</taxon>
        <taxon>Alphaproteobacteria</taxon>
        <taxon>Sphingomonadales</taxon>
        <taxon>Sphingomonadaceae</taxon>
        <taxon>Sphingobium</taxon>
    </lineage>
</organism>